<evidence type="ECO:0000259" key="1">
    <source>
        <dbReference type="Pfam" id="PF08385"/>
    </source>
</evidence>
<organism evidence="2 3">
    <name type="scientific">Biomphalaria glabrata</name>
    <name type="common">Bloodfluke planorb</name>
    <name type="synonym">Freshwater snail</name>
    <dbReference type="NCBI Taxonomy" id="6526"/>
    <lineage>
        <taxon>Eukaryota</taxon>
        <taxon>Metazoa</taxon>
        <taxon>Spiralia</taxon>
        <taxon>Lophotrochozoa</taxon>
        <taxon>Mollusca</taxon>
        <taxon>Gastropoda</taxon>
        <taxon>Heterobranchia</taxon>
        <taxon>Euthyneura</taxon>
        <taxon>Panpulmonata</taxon>
        <taxon>Hygrophila</taxon>
        <taxon>Lymnaeoidea</taxon>
        <taxon>Planorbidae</taxon>
        <taxon>Biomphalaria</taxon>
    </lineage>
</organism>
<dbReference type="Pfam" id="PF08385">
    <property type="entry name" value="DHC_N1"/>
    <property type="match status" value="1"/>
</dbReference>
<dbReference type="InterPro" id="IPR013594">
    <property type="entry name" value="Dynein_heavy_tail"/>
</dbReference>
<dbReference type="Proteomes" id="UP000076420">
    <property type="component" value="Unassembled WGS sequence"/>
</dbReference>
<name>A0A2C9KSS4_BIOGL</name>
<dbReference type="VEuPathDB" id="VectorBase:BGLAX_048497"/>
<evidence type="ECO:0000313" key="2">
    <source>
        <dbReference type="EnsemblMetazoa" id="BGLB023125-PA"/>
    </source>
</evidence>
<dbReference type="EnsemblMetazoa" id="BGLB023125-RA">
    <property type="protein sequence ID" value="BGLB023125-PA"/>
    <property type="gene ID" value="BGLB023125"/>
</dbReference>
<dbReference type="STRING" id="6526.A0A2C9KSS4"/>
<dbReference type="KEGG" id="bgt:106062244"/>
<evidence type="ECO:0000313" key="3">
    <source>
        <dbReference type="Proteomes" id="UP000076420"/>
    </source>
</evidence>
<dbReference type="AlphaFoldDB" id="A0A2C9KSS4"/>
<accession>A0A2C9KSS4</accession>
<protein>
    <recommendedName>
        <fullName evidence="1">Dynein heavy chain tail domain-containing protein</fullName>
    </recommendedName>
</protein>
<dbReference type="VEuPathDB" id="VectorBase:BGLB023125"/>
<sequence>MQSKFRNVILQFNKEIDIMNNLFMEHKTNPPFYRNYPPVAGAIFWCRSLFHRIKSSIIRFNTMADMMSTDIGKMVSVFLIIIALCSSEDKTGILKVYCKKCSPL</sequence>
<reference evidence="2" key="1">
    <citation type="submission" date="2020-05" db="UniProtKB">
        <authorList>
            <consortium name="EnsemblMetazoa"/>
        </authorList>
    </citation>
    <scope>IDENTIFICATION</scope>
    <source>
        <strain evidence="2">BB02</strain>
    </source>
</reference>
<proteinExistence type="predicted"/>
<feature type="domain" description="Dynein heavy chain tail" evidence="1">
    <location>
        <begin position="1"/>
        <end position="75"/>
    </location>
</feature>
<gene>
    <name evidence="2" type="primary">106062244</name>
</gene>